<organism evidence="1 2">
    <name type="scientific">Phocaeicola vulgatus</name>
    <name type="common">Bacteroides vulgatus</name>
    <dbReference type="NCBI Taxonomy" id="821"/>
    <lineage>
        <taxon>Bacteria</taxon>
        <taxon>Pseudomonadati</taxon>
        <taxon>Bacteroidota</taxon>
        <taxon>Bacteroidia</taxon>
        <taxon>Bacteroidales</taxon>
        <taxon>Bacteroidaceae</taxon>
        <taxon>Phocaeicola</taxon>
    </lineage>
</organism>
<dbReference type="Gene3D" id="2.60.40.2630">
    <property type="match status" value="1"/>
</dbReference>
<dbReference type="RefSeq" id="WP_172772931.1">
    <property type="nucleotide sequence ID" value="NZ_JABDSH010000050.1"/>
</dbReference>
<comment type="caution">
    <text evidence="1">The sequence shown here is derived from an EMBL/GenBank/DDBJ whole genome shotgun (WGS) entry which is preliminary data.</text>
</comment>
<sequence>MKTNLFLLGMAVAAFSSCTNEEVTDVAQNRAIKFNQFVENNTREVQEVESLSSFYVFGKFGEISNSYTTQIFNNESQDTPYYWVANKFYIFGAYADGNNGKIEDVTFDSAKKQLVFTNYSPDDTKDLVAAISDEVESGDNPTTNDNKVSLTFHHMLSQVKFTFNTTDAESYTLNITNLTLHAAKTGTGTYSTSGATWRISNYTPSINDNENKYIYNEVVDVSDTSYEAQSKLVIPQATTEQLKVTFTATITGAGLNKNANFEATLEVNENIAGISDANTWMPGYCYNYTATINGDNIDPNLENQKIKFTPTVEPWQDATDTPVGPQISVVP</sequence>
<gene>
    <name evidence="1" type="ORF">HKQ54_03380</name>
</gene>
<dbReference type="CDD" id="cd13121">
    <property type="entry name" value="BF2867_like_C"/>
    <property type="match status" value="1"/>
</dbReference>
<evidence type="ECO:0000313" key="2">
    <source>
        <dbReference type="Proteomes" id="UP000555193"/>
    </source>
</evidence>
<dbReference type="CDD" id="cd13120">
    <property type="entry name" value="BF2867_like_N"/>
    <property type="match status" value="1"/>
</dbReference>
<dbReference type="PROSITE" id="PS51257">
    <property type="entry name" value="PROKAR_LIPOPROTEIN"/>
    <property type="match status" value="1"/>
</dbReference>
<reference evidence="1 2" key="1">
    <citation type="submission" date="2020-04" db="EMBL/GenBank/DDBJ databases">
        <title>A novel gut-associated lysogenic phage, Bacteroides phage BV01, alters the host transcriptome and bile acid metabolism in Bacteroides vulgatus.</title>
        <authorList>
            <person name="Campbell D.E."/>
            <person name="Ly L."/>
            <person name="Ridlon J.M."/>
            <person name="Hsiao A."/>
            <person name="Degnan P.H."/>
        </authorList>
    </citation>
    <scope>NUCLEOTIDE SEQUENCE [LARGE SCALE GENOMIC DNA]</scope>
    <source>
        <strain evidence="1 2">VPI-4506</strain>
    </source>
</reference>
<evidence type="ECO:0000313" key="1">
    <source>
        <dbReference type="EMBL" id="NMW35211.1"/>
    </source>
</evidence>
<proteinExistence type="predicted"/>
<dbReference type="InterPro" id="IPR025049">
    <property type="entry name" value="Mfa-like_1"/>
</dbReference>
<protein>
    <submittedName>
        <fullName evidence="1">Fimbrillin family protein</fullName>
    </submittedName>
</protein>
<name>A0ABD6L1H7_PHOVU</name>
<dbReference type="Pfam" id="PF13149">
    <property type="entry name" value="Mfa_like_1"/>
    <property type="match status" value="1"/>
</dbReference>
<dbReference type="Proteomes" id="UP000555193">
    <property type="component" value="Unassembled WGS sequence"/>
</dbReference>
<dbReference type="AlphaFoldDB" id="A0ABD6L1H7"/>
<dbReference type="EMBL" id="JABDSH010000050">
    <property type="protein sequence ID" value="NMW35211.1"/>
    <property type="molecule type" value="Genomic_DNA"/>
</dbReference>
<accession>A0ABD6L1H7</accession>